<feature type="active site" description="Proton acceptor" evidence="10">
    <location>
        <position position="59"/>
    </location>
</feature>
<keyword evidence="6 12" id="KW-0808">Transferase</keyword>
<evidence type="ECO:0000313" key="14">
    <source>
        <dbReference type="EMBL" id="QIB65402.1"/>
    </source>
</evidence>
<dbReference type="SUPFAM" id="SSF53756">
    <property type="entry name" value="UDP-Glycosyltransferase/glycogen phosphorylase"/>
    <property type="match status" value="1"/>
</dbReference>
<evidence type="ECO:0000313" key="15">
    <source>
        <dbReference type="Proteomes" id="UP000477680"/>
    </source>
</evidence>
<dbReference type="Gene3D" id="3.40.50.11720">
    <property type="entry name" value="3-Deoxy-D-manno-octulosonic-acid transferase, N-terminal domain"/>
    <property type="match status" value="1"/>
</dbReference>
<evidence type="ECO:0000256" key="12">
    <source>
        <dbReference type="RuleBase" id="RU365103"/>
    </source>
</evidence>
<dbReference type="PANTHER" id="PTHR42755">
    <property type="entry name" value="3-DEOXY-MANNO-OCTULOSONATE CYTIDYLYLTRANSFERASE"/>
    <property type="match status" value="1"/>
</dbReference>
<evidence type="ECO:0000256" key="7">
    <source>
        <dbReference type="ARBA" id="ARBA00022968"/>
    </source>
</evidence>
<dbReference type="InterPro" id="IPR039901">
    <property type="entry name" value="Kdotransferase"/>
</dbReference>
<comment type="similarity">
    <text evidence="3">Belongs to the glycosyltransferase group 1 family. Glycosyltransferase 30 subfamily.</text>
</comment>
<comment type="catalytic activity">
    <reaction evidence="9 12">
        <text>lipid IVA (E. coli) + CMP-3-deoxy-beta-D-manno-octulosonate = alpha-Kdo-(2-&gt;6)-lipid IVA (E. coli) + CMP + H(+)</text>
        <dbReference type="Rhea" id="RHEA:28066"/>
        <dbReference type="ChEBI" id="CHEBI:15378"/>
        <dbReference type="ChEBI" id="CHEBI:58603"/>
        <dbReference type="ChEBI" id="CHEBI:60364"/>
        <dbReference type="ChEBI" id="CHEBI:60377"/>
        <dbReference type="ChEBI" id="CHEBI:85987"/>
        <dbReference type="EC" id="2.4.99.12"/>
    </reaction>
</comment>
<dbReference type="AlphaFoldDB" id="A0A6C0TZX9"/>
<dbReference type="InterPro" id="IPR007507">
    <property type="entry name" value="Glycos_transf_N"/>
</dbReference>
<evidence type="ECO:0000256" key="6">
    <source>
        <dbReference type="ARBA" id="ARBA00022679"/>
    </source>
</evidence>
<evidence type="ECO:0000256" key="5">
    <source>
        <dbReference type="ARBA" id="ARBA00019077"/>
    </source>
</evidence>
<dbReference type="InterPro" id="IPR038107">
    <property type="entry name" value="Glycos_transf_N_sf"/>
</dbReference>
<feature type="domain" description="3-deoxy-D-manno-octulosonic-acid transferase N-terminal" evidence="13">
    <location>
        <begin position="34"/>
        <end position="210"/>
    </location>
</feature>
<evidence type="ECO:0000256" key="3">
    <source>
        <dbReference type="ARBA" id="ARBA00006380"/>
    </source>
</evidence>
<keyword evidence="7" id="KW-0812">Transmembrane</keyword>
<evidence type="ECO:0000256" key="1">
    <source>
        <dbReference type="ARBA" id="ARBA00004388"/>
    </source>
</evidence>
<keyword evidence="12" id="KW-0448">Lipopolysaccharide biosynthesis</keyword>
<keyword evidence="15" id="KW-1185">Reference proteome</keyword>
<accession>A0A6C0TZX9</accession>
<evidence type="ECO:0000256" key="8">
    <source>
        <dbReference type="ARBA" id="ARBA00031445"/>
    </source>
</evidence>
<dbReference type="GO" id="GO:0009245">
    <property type="term" value="P:lipid A biosynthetic process"/>
    <property type="evidence" value="ECO:0007669"/>
    <property type="project" value="TreeGrafter"/>
</dbReference>
<dbReference type="GO" id="GO:0043842">
    <property type="term" value="F:Kdo transferase activity"/>
    <property type="evidence" value="ECO:0007669"/>
    <property type="project" value="UniProtKB-EC"/>
</dbReference>
<dbReference type="PANTHER" id="PTHR42755:SF1">
    <property type="entry name" value="3-DEOXY-D-MANNO-OCTULOSONIC ACID TRANSFERASE, MITOCHONDRIAL-RELATED"/>
    <property type="match status" value="1"/>
</dbReference>
<feature type="site" description="Transition state stabilizer" evidence="11">
    <location>
        <position position="129"/>
    </location>
</feature>
<dbReference type="KEGG" id="kim:G3T16_08300"/>
<protein>
    <recommendedName>
        <fullName evidence="5 12">3-deoxy-D-manno-octulosonic acid transferase</fullName>
        <shortName evidence="12">Kdo transferase</shortName>
        <ecNumber evidence="4 12">2.4.99.12</ecNumber>
    </recommendedName>
    <alternativeName>
        <fullName evidence="8 12">Lipid IV(A) 3-deoxy-D-manno-octulosonic acid transferase</fullName>
    </alternativeName>
</protein>
<keyword evidence="7" id="KW-0735">Signal-anchor</keyword>
<evidence type="ECO:0000256" key="10">
    <source>
        <dbReference type="PIRSR" id="PIRSR639901-1"/>
    </source>
</evidence>
<dbReference type="UniPathway" id="UPA00958"/>
<reference evidence="14 15" key="1">
    <citation type="submission" date="2020-02" db="EMBL/GenBank/DDBJ databases">
        <title>Genome sequencing for Kineobactrum sp. M2.</title>
        <authorList>
            <person name="Park S.-J."/>
        </authorList>
    </citation>
    <scope>NUCLEOTIDE SEQUENCE [LARGE SCALE GENOMIC DNA]</scope>
    <source>
        <strain evidence="14 15">M2</strain>
    </source>
</reference>
<keyword evidence="12" id="KW-1003">Cell membrane</keyword>
<evidence type="ECO:0000256" key="4">
    <source>
        <dbReference type="ARBA" id="ARBA00012621"/>
    </source>
</evidence>
<comment type="pathway">
    <text evidence="2 12">Bacterial outer membrane biogenesis; LPS core biosynthesis.</text>
</comment>
<dbReference type="Proteomes" id="UP000477680">
    <property type="component" value="Chromosome"/>
</dbReference>
<evidence type="ECO:0000256" key="11">
    <source>
        <dbReference type="PIRSR" id="PIRSR639901-2"/>
    </source>
</evidence>
<comment type="subcellular location">
    <subcellularLocation>
        <location evidence="1">Cell inner membrane</location>
        <topology evidence="1">Single-pass membrane protein</topology>
        <orientation evidence="1">Cytoplasmic side</orientation>
    </subcellularLocation>
    <subcellularLocation>
        <location evidence="12">Cell membrane</location>
    </subcellularLocation>
</comment>
<comment type="function">
    <text evidence="12">Involved in lipopolysaccharide (LPS) biosynthesis. Catalyzes the transfer of 3-deoxy-D-manno-octulosonate (Kdo) residue(s) from CMP-Kdo to lipid IV(A), the tetraacyldisaccharide-1,4'-bisphosphate precursor of lipid A.</text>
</comment>
<name>A0A6C0TZX9_9GAMM</name>
<keyword evidence="12" id="KW-0472">Membrane</keyword>
<evidence type="ECO:0000259" key="13">
    <source>
        <dbReference type="Pfam" id="PF04413"/>
    </source>
</evidence>
<sequence>MPRAIYSLLLRLGLPFILLQLWWSGRRDPRLRANWRQRLGLVETFPEPVIWVHAVSVGETIAAAPLVERLLQRYPRTPILMTAMTPTGTARVQALFGDRVSTAFSPYDTPGSVRRFLDRVRPLALIVMETELWPNMVSLTAQRGIPMLLVNARLSERSAGRYQRVSALLVPVLGDISWIAAQANEDAQRFLRIGARPGQVTVTGSVKFDIQVTGELRAAAGALRTRLGAERPVWLAASTHAGEDRQLLAAHRQLLERHPDALLVLVPRHPERFEPVAALADAAGLRCALRSRGAAAESAQVYLGDTMGELMLLYGAADLAFVGGSLITRGGHNPLEPAAWGLPVLAGPHVFNFEVIYEALAAGQGLITIRDSDELARQLLRLFADRAELTRLGLNAQAVVEANRGALDRVVAGIAEQLPADLGGTVTGPG</sequence>
<organism evidence="14 15">
    <name type="scientific">Kineobactrum salinum</name>
    <dbReference type="NCBI Taxonomy" id="2708301"/>
    <lineage>
        <taxon>Bacteria</taxon>
        <taxon>Pseudomonadati</taxon>
        <taxon>Pseudomonadota</taxon>
        <taxon>Gammaproteobacteria</taxon>
        <taxon>Cellvibrionales</taxon>
        <taxon>Halieaceae</taxon>
        <taxon>Kineobactrum</taxon>
    </lineage>
</organism>
<dbReference type="GO" id="GO:0009244">
    <property type="term" value="P:lipopolysaccharide core region biosynthetic process"/>
    <property type="evidence" value="ECO:0007669"/>
    <property type="project" value="UniProtKB-UniRule"/>
</dbReference>
<dbReference type="FunFam" id="3.40.50.2000:FF:000032">
    <property type="entry name" value="3-deoxy-D-manno-octulosonic acid transferase"/>
    <property type="match status" value="1"/>
</dbReference>
<feature type="site" description="Transition state stabilizer" evidence="11">
    <location>
        <position position="207"/>
    </location>
</feature>
<gene>
    <name evidence="14" type="ORF">G3T16_08300</name>
</gene>
<dbReference type="NCBIfam" id="NF004388">
    <property type="entry name" value="PRK05749.1-4"/>
    <property type="match status" value="1"/>
</dbReference>
<evidence type="ECO:0000256" key="2">
    <source>
        <dbReference type="ARBA" id="ARBA00004713"/>
    </source>
</evidence>
<dbReference type="FunFam" id="3.40.50.11720:FF:000001">
    <property type="entry name" value="3-deoxy-D-manno-octulosonic acid transferase"/>
    <property type="match status" value="1"/>
</dbReference>
<dbReference type="EMBL" id="CP048711">
    <property type="protein sequence ID" value="QIB65402.1"/>
    <property type="molecule type" value="Genomic_DNA"/>
</dbReference>
<dbReference type="Pfam" id="PF04413">
    <property type="entry name" value="Glycos_transf_N"/>
    <property type="match status" value="1"/>
</dbReference>
<proteinExistence type="inferred from homology"/>
<dbReference type="EC" id="2.4.99.12" evidence="4 12"/>
<dbReference type="Gene3D" id="3.40.50.2000">
    <property type="entry name" value="Glycogen Phosphorylase B"/>
    <property type="match status" value="1"/>
</dbReference>
<dbReference type="GO" id="GO:0005886">
    <property type="term" value="C:plasma membrane"/>
    <property type="evidence" value="ECO:0007669"/>
    <property type="project" value="UniProtKB-SubCell"/>
</dbReference>
<evidence type="ECO:0000256" key="9">
    <source>
        <dbReference type="ARBA" id="ARBA00049183"/>
    </source>
</evidence>
<dbReference type="RefSeq" id="WP_163494641.1">
    <property type="nucleotide sequence ID" value="NZ_CP048711.1"/>
</dbReference>